<dbReference type="Proteomes" id="UP000012174">
    <property type="component" value="Unassembled WGS sequence"/>
</dbReference>
<dbReference type="AlphaFoldDB" id="M7STS7"/>
<dbReference type="HOGENOM" id="CLU_994095_0_0_1"/>
<proteinExistence type="predicted"/>
<accession>M7STS7</accession>
<dbReference type="Gene3D" id="3.40.50.1000">
    <property type="entry name" value="HAD superfamily/HAD-like"/>
    <property type="match status" value="1"/>
</dbReference>
<dbReference type="OrthoDB" id="10255128at2759"/>
<evidence type="ECO:0000313" key="2">
    <source>
        <dbReference type="EMBL" id="EMR69944.1"/>
    </source>
</evidence>
<feature type="signal peptide" evidence="1">
    <location>
        <begin position="1"/>
        <end position="16"/>
    </location>
</feature>
<dbReference type="InterPro" id="IPR050849">
    <property type="entry name" value="HAD-like_hydrolase_phosphatase"/>
</dbReference>
<organism evidence="2 3">
    <name type="scientific">Eutypa lata (strain UCR-EL1)</name>
    <name type="common">Grapevine dieback disease fungus</name>
    <name type="synonym">Eutypa armeniacae</name>
    <dbReference type="NCBI Taxonomy" id="1287681"/>
    <lineage>
        <taxon>Eukaryota</taxon>
        <taxon>Fungi</taxon>
        <taxon>Dikarya</taxon>
        <taxon>Ascomycota</taxon>
        <taxon>Pezizomycotina</taxon>
        <taxon>Sordariomycetes</taxon>
        <taxon>Xylariomycetidae</taxon>
        <taxon>Xylariales</taxon>
        <taxon>Diatrypaceae</taxon>
        <taxon>Eutypa</taxon>
    </lineage>
</organism>
<dbReference type="SUPFAM" id="SSF56784">
    <property type="entry name" value="HAD-like"/>
    <property type="match status" value="1"/>
</dbReference>
<dbReference type="InterPro" id="IPR023214">
    <property type="entry name" value="HAD_sf"/>
</dbReference>
<evidence type="ECO:0000256" key="1">
    <source>
        <dbReference type="SAM" id="SignalP"/>
    </source>
</evidence>
<dbReference type="InterPro" id="IPR036412">
    <property type="entry name" value="HAD-like_sf"/>
</dbReference>
<dbReference type="eggNOG" id="ENOG502S7B4">
    <property type="taxonomic scope" value="Eukaryota"/>
</dbReference>
<keyword evidence="1" id="KW-0732">Signal</keyword>
<dbReference type="EMBL" id="KB705994">
    <property type="protein sequence ID" value="EMR69944.1"/>
    <property type="molecule type" value="Genomic_DNA"/>
</dbReference>
<name>M7STS7_EUTLA</name>
<dbReference type="KEGG" id="ela:UCREL1_3028"/>
<protein>
    <recommendedName>
        <fullName evidence="4">Haloacid dehalogenase-like hydrolase protein</fullName>
    </recommendedName>
</protein>
<reference evidence="3" key="1">
    <citation type="journal article" date="2013" name="Genome Announc.">
        <title>Draft genome sequence of the grapevine dieback fungus Eutypa lata UCR-EL1.</title>
        <authorList>
            <person name="Blanco-Ulate B."/>
            <person name="Rolshausen P.E."/>
            <person name="Cantu D."/>
        </authorList>
    </citation>
    <scope>NUCLEOTIDE SEQUENCE [LARGE SCALE GENOMIC DNA]</scope>
    <source>
        <strain evidence="3">UCR-EL1</strain>
    </source>
</reference>
<sequence length="280" mass="30597">MLPLLVVSVTIVTSDAYTTLATAAYDSLPANRSVTSWDEVEETYGKVYDAVAATIPEPSSLTEAIAYANNQAFRAVEQWSFLWVQDLGVFDATKEAALVKQARNQTLRKGWCDFARTAQRHGNRINVVSLNWSPSWIRLVLEEASDCPEVVPGISIFCPEILPDGILPRTELDHDVPLFSGGDKTKLMDKILGHIPPQRKQNVLFVSDGDADLQALLQAPSNIGVVAGFTDSAAETLQKYDAEIWPASEGWKGHTGNVGGNGTAVYGFEDWTDVKSLLWG</sequence>
<dbReference type="PANTHER" id="PTHR28181:SF1">
    <property type="entry name" value="COLD TOLERANCE PROTEIN 1"/>
    <property type="match status" value="1"/>
</dbReference>
<gene>
    <name evidence="2" type="ORF">UCREL1_3028</name>
</gene>
<feature type="chain" id="PRO_5004084972" description="Haloacid dehalogenase-like hydrolase protein" evidence="1">
    <location>
        <begin position="17"/>
        <end position="280"/>
    </location>
</feature>
<evidence type="ECO:0008006" key="4">
    <source>
        <dbReference type="Google" id="ProtNLM"/>
    </source>
</evidence>
<evidence type="ECO:0000313" key="3">
    <source>
        <dbReference type="Proteomes" id="UP000012174"/>
    </source>
</evidence>
<dbReference type="PANTHER" id="PTHR28181">
    <property type="entry name" value="UPF0655 PROTEIN YCR015C"/>
    <property type="match status" value="1"/>
</dbReference>
<dbReference type="OMA" id="WSPSWIR"/>
<keyword evidence="3" id="KW-1185">Reference proteome</keyword>